<name>A0A699GE68_TANCI</name>
<evidence type="ECO:0000256" key="3">
    <source>
        <dbReference type="ARBA" id="ARBA00023125"/>
    </source>
</evidence>
<keyword evidence="3" id="KW-0238">DNA-binding</keyword>
<dbReference type="PANTHER" id="PTHR42646:SF2">
    <property type="entry name" value="5'-3' EXONUCLEASE FAMILY PROTEIN"/>
    <property type="match status" value="1"/>
</dbReference>
<comment type="caution">
    <text evidence="6">The sequence shown here is derived from an EMBL/GenBank/DDBJ whole genome shotgun (WGS) entry which is preliminary data.</text>
</comment>
<dbReference type="InterPro" id="IPR029060">
    <property type="entry name" value="PIN-like_dom_sf"/>
</dbReference>
<feature type="compositionally biased region" description="Basic and acidic residues" evidence="4">
    <location>
        <begin position="287"/>
        <end position="309"/>
    </location>
</feature>
<feature type="region of interest" description="Disordered" evidence="4">
    <location>
        <begin position="275"/>
        <end position="358"/>
    </location>
</feature>
<protein>
    <submittedName>
        <fullName evidence="6">DNA polymerase I</fullName>
    </submittedName>
</protein>
<dbReference type="GO" id="GO:0003677">
    <property type="term" value="F:DNA binding"/>
    <property type="evidence" value="ECO:0007669"/>
    <property type="project" value="UniProtKB-KW"/>
</dbReference>
<sequence>MPDPLRAALPAFYDRLRGVGMHVVCVPDVEADDVIGTVVMRWLGEGRGDATVASTDKDLHGLIAHGARVWDHFKGEWHDHAWVERKWGVPPDQLPDLLALMGDVTDSIPGVSKVGVKTAARLLRTYGTLDAIMAGAGILKDSLGETLRKEREMLYLSRQLVELKTDVRTRFANVKSDYYRLERRRARPAQYRAARWRLRRGGPGPYLRCRRGPDDQAQSAHRVHRARAGGKRFARHAGAQGQVAQGAGVHDVERARCGHRPVGARAGRERLYRQAVQGRHRPQYHSQRGDRHGQAPARRDGRQRAETGRRQRHRSRGGVKTSPWIEGAVARSGRGAAPQAVRTHDKALHGHPVRCGGR</sequence>
<evidence type="ECO:0000256" key="4">
    <source>
        <dbReference type="SAM" id="MobiDB-lite"/>
    </source>
</evidence>
<dbReference type="GO" id="GO:0033567">
    <property type="term" value="P:DNA replication, Okazaki fragment processing"/>
    <property type="evidence" value="ECO:0007669"/>
    <property type="project" value="InterPro"/>
</dbReference>
<gene>
    <name evidence="6" type="ORF">Tci_000120</name>
</gene>
<dbReference type="EMBL" id="BKCJ010000001">
    <property type="protein sequence ID" value="GEU28142.1"/>
    <property type="molecule type" value="Genomic_DNA"/>
</dbReference>
<dbReference type="FunFam" id="1.10.150.20:FF:000003">
    <property type="entry name" value="DNA polymerase I"/>
    <property type="match status" value="1"/>
</dbReference>
<dbReference type="SMART" id="SM00475">
    <property type="entry name" value="53EXOc"/>
    <property type="match status" value="1"/>
</dbReference>
<dbReference type="SMART" id="SM00279">
    <property type="entry name" value="HhH2"/>
    <property type="match status" value="1"/>
</dbReference>
<dbReference type="Pfam" id="PF01367">
    <property type="entry name" value="5_3_exonuc"/>
    <property type="match status" value="1"/>
</dbReference>
<dbReference type="InterPro" id="IPR002421">
    <property type="entry name" value="5-3_exonuclease"/>
</dbReference>
<dbReference type="Gene3D" id="3.40.50.1010">
    <property type="entry name" value="5'-nuclease"/>
    <property type="match status" value="1"/>
</dbReference>
<dbReference type="Pfam" id="PF02739">
    <property type="entry name" value="5_3_exonuc_N"/>
    <property type="match status" value="1"/>
</dbReference>
<accession>A0A699GE68</accession>
<evidence type="ECO:0000256" key="1">
    <source>
        <dbReference type="ARBA" id="ARBA00022722"/>
    </source>
</evidence>
<feature type="compositionally biased region" description="Basic residues" evidence="4">
    <location>
        <begin position="349"/>
        <end position="358"/>
    </location>
</feature>
<evidence type="ECO:0000259" key="5">
    <source>
        <dbReference type="SMART" id="SM00475"/>
    </source>
</evidence>
<feature type="domain" description="5'-3' exonuclease" evidence="5">
    <location>
        <begin position="1"/>
        <end position="182"/>
    </location>
</feature>
<dbReference type="SUPFAM" id="SSF88723">
    <property type="entry name" value="PIN domain-like"/>
    <property type="match status" value="1"/>
</dbReference>
<keyword evidence="2" id="KW-0378">Hydrolase</keyword>
<dbReference type="InterPro" id="IPR036279">
    <property type="entry name" value="5-3_exonuclease_C_sf"/>
</dbReference>
<dbReference type="GO" id="GO:0008409">
    <property type="term" value="F:5'-3' exonuclease activity"/>
    <property type="evidence" value="ECO:0007669"/>
    <property type="project" value="InterPro"/>
</dbReference>
<dbReference type="GO" id="GO:0017108">
    <property type="term" value="F:5'-flap endonuclease activity"/>
    <property type="evidence" value="ECO:0007669"/>
    <property type="project" value="InterPro"/>
</dbReference>
<proteinExistence type="predicted"/>
<dbReference type="SUPFAM" id="SSF47807">
    <property type="entry name" value="5' to 3' exonuclease, C-terminal subdomain"/>
    <property type="match status" value="1"/>
</dbReference>
<dbReference type="CDD" id="cd09898">
    <property type="entry name" value="H3TH_53EXO"/>
    <property type="match status" value="1"/>
</dbReference>
<reference evidence="6" key="1">
    <citation type="journal article" date="2019" name="Sci. Rep.">
        <title>Draft genome of Tanacetum cinerariifolium, the natural source of mosquito coil.</title>
        <authorList>
            <person name="Yamashiro T."/>
            <person name="Shiraishi A."/>
            <person name="Satake H."/>
            <person name="Nakayama K."/>
        </authorList>
    </citation>
    <scope>NUCLEOTIDE SEQUENCE</scope>
</reference>
<evidence type="ECO:0000256" key="2">
    <source>
        <dbReference type="ARBA" id="ARBA00022801"/>
    </source>
</evidence>
<dbReference type="InterPro" id="IPR008918">
    <property type="entry name" value="HhH2"/>
</dbReference>
<dbReference type="InterPro" id="IPR020045">
    <property type="entry name" value="DNA_polI_H3TH"/>
</dbReference>
<dbReference type="Gene3D" id="1.10.150.20">
    <property type="entry name" value="5' to 3' exonuclease, C-terminal subdomain"/>
    <property type="match status" value="1"/>
</dbReference>
<dbReference type="InterPro" id="IPR020046">
    <property type="entry name" value="5-3_exonucl_a-hlix_arch_N"/>
</dbReference>
<keyword evidence="1" id="KW-0540">Nuclease</keyword>
<dbReference type="InterPro" id="IPR038969">
    <property type="entry name" value="FEN"/>
</dbReference>
<dbReference type="PANTHER" id="PTHR42646">
    <property type="entry name" value="FLAP ENDONUCLEASE XNI"/>
    <property type="match status" value="1"/>
</dbReference>
<evidence type="ECO:0000313" key="6">
    <source>
        <dbReference type="EMBL" id="GEU28142.1"/>
    </source>
</evidence>
<organism evidence="6">
    <name type="scientific">Tanacetum cinerariifolium</name>
    <name type="common">Dalmatian daisy</name>
    <name type="synonym">Chrysanthemum cinerariifolium</name>
    <dbReference type="NCBI Taxonomy" id="118510"/>
    <lineage>
        <taxon>Eukaryota</taxon>
        <taxon>Viridiplantae</taxon>
        <taxon>Streptophyta</taxon>
        <taxon>Embryophyta</taxon>
        <taxon>Tracheophyta</taxon>
        <taxon>Spermatophyta</taxon>
        <taxon>Magnoliopsida</taxon>
        <taxon>eudicotyledons</taxon>
        <taxon>Gunneridae</taxon>
        <taxon>Pentapetalae</taxon>
        <taxon>asterids</taxon>
        <taxon>campanulids</taxon>
        <taxon>Asterales</taxon>
        <taxon>Asteraceae</taxon>
        <taxon>Asteroideae</taxon>
        <taxon>Anthemideae</taxon>
        <taxon>Anthemidinae</taxon>
        <taxon>Tanacetum</taxon>
    </lineage>
</organism>
<dbReference type="AlphaFoldDB" id="A0A699GE68"/>